<dbReference type="InterPro" id="IPR003961">
    <property type="entry name" value="FN3_dom"/>
</dbReference>
<dbReference type="InterPro" id="IPR013783">
    <property type="entry name" value="Ig-like_fold"/>
</dbReference>
<organism evidence="1">
    <name type="scientific">hydrothermal vent metagenome</name>
    <dbReference type="NCBI Taxonomy" id="652676"/>
    <lineage>
        <taxon>unclassified sequences</taxon>
        <taxon>metagenomes</taxon>
        <taxon>ecological metagenomes</taxon>
    </lineage>
</organism>
<proteinExistence type="predicted"/>
<reference evidence="1" key="1">
    <citation type="submission" date="2018-06" db="EMBL/GenBank/DDBJ databases">
        <authorList>
            <person name="Zhirakovskaya E."/>
        </authorList>
    </citation>
    <scope>NUCLEOTIDE SEQUENCE</scope>
</reference>
<dbReference type="AlphaFoldDB" id="A0A3B1CY61"/>
<accession>A0A3B1CY61</accession>
<evidence type="ECO:0000313" key="1">
    <source>
        <dbReference type="EMBL" id="VAX24215.1"/>
    </source>
</evidence>
<dbReference type="CDD" id="cd00063">
    <property type="entry name" value="FN3"/>
    <property type="match status" value="1"/>
</dbReference>
<feature type="non-terminal residue" evidence="1">
    <location>
        <position position="1"/>
    </location>
</feature>
<gene>
    <name evidence="1" type="ORF">MNBD_NITROSPINAE04-1519</name>
</gene>
<dbReference type="EMBL" id="UOGA01000268">
    <property type="protein sequence ID" value="VAX24215.1"/>
    <property type="molecule type" value="Genomic_DNA"/>
</dbReference>
<protein>
    <submittedName>
        <fullName evidence="1">Uncharacterized protein</fullName>
    </submittedName>
</protein>
<dbReference type="Gene3D" id="2.60.40.10">
    <property type="entry name" value="Immunoglobulins"/>
    <property type="match status" value="1"/>
</dbReference>
<sequence>NIATDMANSVLDEGDQLPYNDFPRSPGNTLCELGDAIDDFLGSGQNSSGVTPADVDHKTYPNGVDCGNIAAAAPPPVFQCTNIDVVSVTPGNGQVTVKWGDKDQAPGYDIRYDVGATNSSSPITTNISRGANTYVIPGLENGVEYCFGARMDGCSFGGQELCITPNGPDGGSCQQDCGDIAKAECVNDTSGACFYYTFMACATSDYRVETKRTVETNLVVYEEEDDINIESCGNNSCQFEYCVNNICGEEFFEGGMVEYDAFTSCMVSCVENNDAGAECEAPNVELWPYSDQEGDLACGVTITDGGANDSDGKVDGCIGVELNWTPDIPGIDEFYFNADYENNGLWGDYATTFDDDTTSWNPVRNCAEDACQGLPCEFTDNYKITAYTNFFSPASNECAITFNFPAPQVEEELSLWLSGANGELSCDSPITIVDDDVNDLTQSLSGAGNPLIKYDVLWNNLATETGYVMEYKAGACNSAIEFTTVEYAQDITGTWFENESLPGTTSTMCHRVRAVTPAGDIVSNTCEVTRVAPLDVILQQDQLG</sequence>
<name>A0A3B1CY61_9ZZZZ</name>